<keyword evidence="5" id="KW-1185">Reference proteome</keyword>
<evidence type="ECO:0000259" key="3">
    <source>
        <dbReference type="Pfam" id="PF06458"/>
    </source>
</evidence>
<name>A0ABW4CF60_9LACO</name>
<dbReference type="Proteomes" id="UP001597196">
    <property type="component" value="Unassembled WGS sequence"/>
</dbReference>
<accession>A0ABW4CF60</accession>
<proteinExistence type="predicted"/>
<evidence type="ECO:0000256" key="2">
    <source>
        <dbReference type="SAM" id="MobiDB-lite"/>
    </source>
</evidence>
<feature type="compositionally biased region" description="Low complexity" evidence="2">
    <location>
        <begin position="24"/>
        <end position="34"/>
    </location>
</feature>
<dbReference type="EMBL" id="JBHTOC010000005">
    <property type="protein sequence ID" value="MFD1429432.1"/>
    <property type="molecule type" value="Genomic_DNA"/>
</dbReference>
<protein>
    <submittedName>
        <fullName evidence="4">MucBP domain-containing protein</fullName>
    </submittedName>
</protein>
<feature type="domain" description="MucBP" evidence="3">
    <location>
        <begin position="63"/>
        <end position="124"/>
    </location>
</feature>
<feature type="region of interest" description="Disordered" evidence="2">
    <location>
        <begin position="1"/>
        <end position="48"/>
    </location>
</feature>
<organism evidence="4 5">
    <name type="scientific">Lacticaseibacillus mingshuiensis</name>
    <dbReference type="NCBI Taxonomy" id="2799574"/>
    <lineage>
        <taxon>Bacteria</taxon>
        <taxon>Bacillati</taxon>
        <taxon>Bacillota</taxon>
        <taxon>Bacilli</taxon>
        <taxon>Lactobacillales</taxon>
        <taxon>Lactobacillaceae</taxon>
        <taxon>Lacticaseibacillus</taxon>
    </lineage>
</organism>
<dbReference type="InterPro" id="IPR009459">
    <property type="entry name" value="MucBP_dom"/>
</dbReference>
<reference evidence="5" key="1">
    <citation type="journal article" date="2019" name="Int. J. Syst. Evol. Microbiol.">
        <title>The Global Catalogue of Microorganisms (GCM) 10K type strain sequencing project: providing services to taxonomists for standard genome sequencing and annotation.</title>
        <authorList>
            <consortium name="The Broad Institute Genomics Platform"/>
            <consortium name="The Broad Institute Genome Sequencing Center for Infectious Disease"/>
            <person name="Wu L."/>
            <person name="Ma J."/>
        </authorList>
    </citation>
    <scope>NUCLEOTIDE SEQUENCE [LARGE SCALE GENOMIC DNA]</scope>
    <source>
        <strain evidence="5">CCM 8980</strain>
    </source>
</reference>
<evidence type="ECO:0000313" key="4">
    <source>
        <dbReference type="EMBL" id="MFD1429432.1"/>
    </source>
</evidence>
<keyword evidence="1" id="KW-0677">Repeat</keyword>
<dbReference type="Pfam" id="PF06458">
    <property type="entry name" value="MucBP"/>
    <property type="match status" value="2"/>
</dbReference>
<evidence type="ECO:0000256" key="1">
    <source>
        <dbReference type="ARBA" id="ARBA00022737"/>
    </source>
</evidence>
<evidence type="ECO:0000313" key="5">
    <source>
        <dbReference type="Proteomes" id="UP001597196"/>
    </source>
</evidence>
<gene>
    <name evidence="4" type="ORF">ACFQ4P_04100</name>
</gene>
<sequence length="355" mass="38504">MSVISRIKTWLTNRRPPRRPRPQRPATAPAATRPQPAPMPASQPAATASAPVQYGPAAPLVHVTLNYFLSRSSQSLKKTITLTGYSGAPLTLPWTVLPGYVLVSVTGFTASFPATNTTITYYYEPRLAGPVLVYHRTTTGRLLSLPEILRGPVNTQFTAEALPEMADQLLGPARQNGTFTTHTQTLHFTYNVAQLENAQAPEQAYITLNIGKTAFLAPEDTATHGAYLPAGTAWRVYTMVREPNQTVWLNLGGELWITASDTTPQTDLPFLPGPMQLALPTVHFEGTTTAMNQQARISAGPTGVTTWDAPYGQAIARLASGTAVHISAKTVLADHSEWLETDCGLVLANYVEWQN</sequence>
<feature type="domain" description="MucBP" evidence="3">
    <location>
        <begin position="130"/>
        <end position="190"/>
    </location>
</feature>
<comment type="caution">
    <text evidence="4">The sequence shown here is derived from an EMBL/GenBank/DDBJ whole genome shotgun (WGS) entry which is preliminary data.</text>
</comment>
<dbReference type="RefSeq" id="WP_203626913.1">
    <property type="nucleotide sequence ID" value="NZ_BOLQ01000009.1"/>
</dbReference>
<dbReference type="Gene3D" id="3.10.20.320">
    <property type="entry name" value="Putative peptidoglycan bound protein (lpxtg motif)"/>
    <property type="match status" value="1"/>
</dbReference>